<reference evidence="3 4" key="1">
    <citation type="submission" date="2018-04" db="EMBL/GenBank/DDBJ databases">
        <title>Novel Campyloabacter and Helicobacter Species and Strains.</title>
        <authorList>
            <person name="Mannion A.J."/>
            <person name="Shen Z."/>
            <person name="Fox J.G."/>
        </authorList>
    </citation>
    <scope>NUCLEOTIDE SEQUENCE [LARGE SCALE GENOMIC DNA]</scope>
    <source>
        <strain evidence="3 4">MIT 12-6600</strain>
    </source>
</reference>
<evidence type="ECO:0000256" key="1">
    <source>
        <dbReference type="ARBA" id="ARBA00022505"/>
    </source>
</evidence>
<dbReference type="Proteomes" id="UP000256514">
    <property type="component" value="Unassembled WGS sequence"/>
</dbReference>
<dbReference type="InterPro" id="IPR006311">
    <property type="entry name" value="TAT_signal"/>
</dbReference>
<name>A0A3D8IUD6_9HELI</name>
<feature type="domain" description="Transglutaminase-like" evidence="2">
    <location>
        <begin position="147"/>
        <end position="260"/>
    </location>
</feature>
<comment type="caution">
    <text evidence="3">The sequence shown here is derived from an EMBL/GenBank/DDBJ whole genome shotgun (WGS) entry which is preliminary data.</text>
</comment>
<dbReference type="Pfam" id="PF01841">
    <property type="entry name" value="Transglut_core"/>
    <property type="match status" value="1"/>
</dbReference>
<proteinExistence type="predicted"/>
<accession>A0A3D8IUD6</accession>
<dbReference type="NCBIfam" id="TIGR01409">
    <property type="entry name" value="TAT_signal_seq"/>
    <property type="match status" value="1"/>
</dbReference>
<organism evidence="3 4">
    <name type="scientific">Helicobacter equorum</name>
    <dbReference type="NCBI Taxonomy" id="361872"/>
    <lineage>
        <taxon>Bacteria</taxon>
        <taxon>Pseudomonadati</taxon>
        <taxon>Campylobacterota</taxon>
        <taxon>Epsilonproteobacteria</taxon>
        <taxon>Campylobacterales</taxon>
        <taxon>Helicobacteraceae</taxon>
        <taxon>Helicobacter</taxon>
    </lineage>
</organism>
<evidence type="ECO:0000313" key="4">
    <source>
        <dbReference type="Proteomes" id="UP000256514"/>
    </source>
</evidence>
<dbReference type="SUPFAM" id="SSF54001">
    <property type="entry name" value="Cysteine proteinases"/>
    <property type="match status" value="1"/>
</dbReference>
<dbReference type="RefSeq" id="WP_115570551.1">
    <property type="nucleotide sequence ID" value="NZ_NXLT01000001.1"/>
</dbReference>
<gene>
    <name evidence="3" type="ORF">CQA54_00800</name>
</gene>
<keyword evidence="4" id="KW-1185">Reference proteome</keyword>
<keyword evidence="1" id="KW-0500">Molybdenum</keyword>
<dbReference type="InterPro" id="IPR019546">
    <property type="entry name" value="TAT_signal_bac_arc"/>
</dbReference>
<dbReference type="InterPro" id="IPR038765">
    <property type="entry name" value="Papain-like_cys_pep_sf"/>
</dbReference>
<evidence type="ECO:0000259" key="2">
    <source>
        <dbReference type="Pfam" id="PF01841"/>
    </source>
</evidence>
<protein>
    <recommendedName>
        <fullName evidence="2">Transglutaminase-like domain-containing protein</fullName>
    </recommendedName>
</protein>
<dbReference type="EMBL" id="NXLT01000001">
    <property type="protein sequence ID" value="RDU68613.1"/>
    <property type="molecule type" value="Genomic_DNA"/>
</dbReference>
<sequence length="337" mass="37885">MNKTSVSRRNFLKGVGVGAGLAVMSGYFVEAKQNTLATRTFSLSFEHNMQFDTAKVINLWSPLAMPHTFQNPYNLNVTGNFSRYTLERHQQTPMLHATWDGDSAGQKNLKISFDLATYLTKNTLSMPDFDYRVANDRYIRTDGVIADIAQSLVSLKDTDSNKARKIFEWVVSHIPFNDAESVKGIRSIRQNNGQEIMRGEDISASSVFVAMCRSVGIPATEAFGLKLDASRYGEKTHPISTPQTYTRSAVKIGKNWVPNDVILAIDLFHQNQPLNRIMEVAFDQWDSNWALLSFSRDVTLDNSRILLSTLQEAYGEIDGTKLSSYDMSHFKTTEALV</sequence>
<dbReference type="PROSITE" id="PS51318">
    <property type="entry name" value="TAT"/>
    <property type="match status" value="1"/>
</dbReference>
<dbReference type="Gene3D" id="3.10.620.30">
    <property type="match status" value="1"/>
</dbReference>
<dbReference type="PANTHER" id="PTHR38339:SF1">
    <property type="entry name" value="TRANSGLUTAMINASE-LIKE DOMAIN-CONTAINING PROTEIN"/>
    <property type="match status" value="1"/>
</dbReference>
<evidence type="ECO:0000313" key="3">
    <source>
        <dbReference type="EMBL" id="RDU68613.1"/>
    </source>
</evidence>
<dbReference type="PANTHER" id="PTHR38339">
    <property type="entry name" value="TRANSGLUTAMINASE DOMAIN PROTEIN"/>
    <property type="match status" value="1"/>
</dbReference>
<dbReference type="InterPro" id="IPR002931">
    <property type="entry name" value="Transglutaminase-like"/>
</dbReference>
<dbReference type="AlphaFoldDB" id="A0A3D8IUD6"/>
<dbReference type="OrthoDB" id="9804872at2"/>